<sequence>VSYKSIQRRVWLFVQRSLDKEVS</sequence>
<dbReference type="EMBL" id="AGBW02013923">
    <property type="protein sequence ID" value="OWR42560.1"/>
    <property type="molecule type" value="Genomic_DNA"/>
</dbReference>
<reference evidence="1 2" key="1">
    <citation type="journal article" date="2011" name="Cell">
        <title>The monarch butterfly genome yields insights into long-distance migration.</title>
        <authorList>
            <person name="Zhan S."/>
            <person name="Merlin C."/>
            <person name="Boore J.L."/>
            <person name="Reppert S.M."/>
        </authorList>
    </citation>
    <scope>NUCLEOTIDE SEQUENCE [LARGE SCALE GENOMIC DNA]</scope>
    <source>
        <strain evidence="1">F-2</strain>
    </source>
</reference>
<dbReference type="KEGG" id="dpl:KGM_213840B"/>
<dbReference type="AlphaFoldDB" id="A0A212EM34"/>
<feature type="non-terminal residue" evidence="1">
    <location>
        <position position="1"/>
    </location>
</feature>
<name>A0A212EM34_DANPL</name>
<evidence type="ECO:0000313" key="2">
    <source>
        <dbReference type="Proteomes" id="UP000007151"/>
    </source>
</evidence>
<keyword evidence="2" id="KW-1185">Reference proteome</keyword>
<gene>
    <name evidence="1" type="ORF">KGM_213840B</name>
</gene>
<organism evidence="1 2">
    <name type="scientific">Danaus plexippus plexippus</name>
    <dbReference type="NCBI Taxonomy" id="278856"/>
    <lineage>
        <taxon>Eukaryota</taxon>
        <taxon>Metazoa</taxon>
        <taxon>Ecdysozoa</taxon>
        <taxon>Arthropoda</taxon>
        <taxon>Hexapoda</taxon>
        <taxon>Insecta</taxon>
        <taxon>Pterygota</taxon>
        <taxon>Neoptera</taxon>
        <taxon>Endopterygota</taxon>
        <taxon>Lepidoptera</taxon>
        <taxon>Glossata</taxon>
        <taxon>Ditrysia</taxon>
        <taxon>Papilionoidea</taxon>
        <taxon>Nymphalidae</taxon>
        <taxon>Danainae</taxon>
        <taxon>Danaini</taxon>
        <taxon>Danaina</taxon>
        <taxon>Danaus</taxon>
        <taxon>Danaus</taxon>
    </lineage>
</organism>
<dbReference type="Proteomes" id="UP000007151">
    <property type="component" value="Unassembled WGS sequence"/>
</dbReference>
<accession>A0A212EM34</accession>
<protein>
    <submittedName>
        <fullName evidence="1">Uncharacterized protein</fullName>
    </submittedName>
</protein>
<dbReference type="InParanoid" id="A0A212EM34"/>
<comment type="caution">
    <text evidence="1">The sequence shown here is derived from an EMBL/GenBank/DDBJ whole genome shotgun (WGS) entry which is preliminary data.</text>
</comment>
<proteinExistence type="predicted"/>
<evidence type="ECO:0000313" key="1">
    <source>
        <dbReference type="EMBL" id="OWR42560.1"/>
    </source>
</evidence>